<organism evidence="2 3">
    <name type="scientific">Parvularcula bermudensis (strain ATCC BAA-594 / HTCC2503 / KCTC 12087)</name>
    <dbReference type="NCBI Taxonomy" id="314260"/>
    <lineage>
        <taxon>Bacteria</taxon>
        <taxon>Pseudomonadati</taxon>
        <taxon>Pseudomonadota</taxon>
        <taxon>Alphaproteobacteria</taxon>
        <taxon>Parvularculales</taxon>
        <taxon>Parvularculaceae</taxon>
        <taxon>Parvularcula</taxon>
    </lineage>
</organism>
<evidence type="ECO:0000313" key="2">
    <source>
        <dbReference type="EMBL" id="ADM08778.1"/>
    </source>
</evidence>
<name>E0TDM3_PARBH</name>
<feature type="compositionally biased region" description="Basic and acidic residues" evidence="1">
    <location>
        <begin position="340"/>
        <end position="351"/>
    </location>
</feature>
<dbReference type="AlphaFoldDB" id="E0TDM3"/>
<evidence type="ECO:0000256" key="1">
    <source>
        <dbReference type="SAM" id="MobiDB-lite"/>
    </source>
</evidence>
<sequence length="351" mass="39472">MLAYSRNSGPVRSGRQPSLYAEIRKVRDELKQHAFGGHPPFSNVSLSRWFKGENVSLKNISALVTILNAIFKNKNTLSEGDLTDDLDDLIKKVGVRKADFMKWRDALPVPEATHGRSKHAVLDADETATLARFGGVYYCYRDHVKQERVRRTIVIIRRSDESDGLQLVMLGPSGNPWKGRLWLSMQSMTARVTRDEGGGLQVNTMTLFRASEGGDNYLYGLRGRVSDGDNKYLASYRTFMVRQDDLHVYTDHLNDDEVRKLSERCGDLDPAQEPIKTIRTFLNADNPHDPEGVKFEPRPSIVMFYLSMERVARELAGKPDNLIPLGKESSAIPSEEDADQVDHAESDSGSD</sequence>
<dbReference type="HOGENOM" id="CLU_789524_0_0_5"/>
<feature type="region of interest" description="Disordered" evidence="1">
    <location>
        <begin position="317"/>
        <end position="351"/>
    </location>
</feature>
<dbReference type="Proteomes" id="UP000001302">
    <property type="component" value="Chromosome"/>
</dbReference>
<reference evidence="2 3" key="2">
    <citation type="journal article" date="2011" name="J. Bacteriol.">
        <title>Complete genome sequence of strain HTCC2503T of Parvularcula bermudensis, the type species of the order "Parvularculales" in the class Alphaproteobacteria.</title>
        <authorList>
            <person name="Oh H.M."/>
            <person name="Kang I."/>
            <person name="Vergin K.L."/>
            <person name="Kang D."/>
            <person name="Rhee K.H."/>
            <person name="Giovannoni S.J."/>
            <person name="Cho J.C."/>
        </authorList>
    </citation>
    <scope>NUCLEOTIDE SEQUENCE [LARGE SCALE GENOMIC DNA]</scope>
    <source>
        <strain evidence="3">ATCC BAA-594 / HTCC2503 / KCTC 12087</strain>
    </source>
</reference>
<dbReference type="KEGG" id="pbr:PB2503_03517"/>
<proteinExistence type="predicted"/>
<reference evidence="3" key="1">
    <citation type="submission" date="2010-08" db="EMBL/GenBank/DDBJ databases">
        <title>Genome sequence of Parvularcula bermudensis HTCC2503.</title>
        <authorList>
            <person name="Kang D.-M."/>
            <person name="Oh H.-M."/>
            <person name="Cho J.-C."/>
        </authorList>
    </citation>
    <scope>NUCLEOTIDE SEQUENCE [LARGE SCALE GENOMIC DNA]</scope>
    <source>
        <strain evidence="3">ATCC BAA-594 / HTCC2503 / KCTC 12087</strain>
    </source>
</reference>
<protein>
    <submittedName>
        <fullName evidence="2">Uncharacterized protein</fullName>
    </submittedName>
</protein>
<dbReference type="EMBL" id="CP002156">
    <property type="protein sequence ID" value="ADM08778.1"/>
    <property type="molecule type" value="Genomic_DNA"/>
</dbReference>
<gene>
    <name evidence="2" type="ordered locus">PB2503_03517</name>
</gene>
<evidence type="ECO:0000313" key="3">
    <source>
        <dbReference type="Proteomes" id="UP000001302"/>
    </source>
</evidence>
<keyword evidence="3" id="KW-1185">Reference proteome</keyword>
<accession>E0TDM3</accession>